<sequence length="94" mass="10336">MSQNCLCNALHVWCEYGQEIRRQNDDRSDNSPGVTPSTDGHGLVKGASRRLPKILIPVGMAAKADEDAGRFLETPARDCVVSPIHFDDKISSRL</sequence>
<accession>A0A139H389</accession>
<evidence type="ECO:0000256" key="1">
    <source>
        <dbReference type="SAM" id="MobiDB-lite"/>
    </source>
</evidence>
<protein>
    <submittedName>
        <fullName evidence="2">Uncharacterized protein</fullName>
    </submittedName>
</protein>
<dbReference type="Proteomes" id="UP000070133">
    <property type="component" value="Unassembled WGS sequence"/>
</dbReference>
<evidence type="ECO:0000313" key="2">
    <source>
        <dbReference type="EMBL" id="KXS96927.1"/>
    </source>
</evidence>
<reference evidence="2 3" key="1">
    <citation type="submission" date="2015-07" db="EMBL/GenBank/DDBJ databases">
        <title>Comparative genomics of the Sigatoka disease complex on banana suggests a link between parallel evolutionary changes in Pseudocercospora fijiensis and Pseudocercospora eumusae and increased virulence on the banana host.</title>
        <authorList>
            <person name="Chang T.-C."/>
            <person name="Salvucci A."/>
            <person name="Crous P.W."/>
            <person name="Stergiopoulos I."/>
        </authorList>
    </citation>
    <scope>NUCLEOTIDE SEQUENCE [LARGE SCALE GENOMIC DNA]</scope>
    <source>
        <strain evidence="2 3">CBS 114824</strain>
    </source>
</reference>
<gene>
    <name evidence="2" type="ORF">AC578_4236</name>
</gene>
<organism evidence="2 3">
    <name type="scientific">Pseudocercospora eumusae</name>
    <dbReference type="NCBI Taxonomy" id="321146"/>
    <lineage>
        <taxon>Eukaryota</taxon>
        <taxon>Fungi</taxon>
        <taxon>Dikarya</taxon>
        <taxon>Ascomycota</taxon>
        <taxon>Pezizomycotina</taxon>
        <taxon>Dothideomycetes</taxon>
        <taxon>Dothideomycetidae</taxon>
        <taxon>Mycosphaerellales</taxon>
        <taxon>Mycosphaerellaceae</taxon>
        <taxon>Pseudocercospora</taxon>
    </lineage>
</organism>
<feature type="region of interest" description="Disordered" evidence="1">
    <location>
        <begin position="21"/>
        <end position="45"/>
    </location>
</feature>
<dbReference type="AlphaFoldDB" id="A0A139H389"/>
<comment type="caution">
    <text evidence="2">The sequence shown here is derived from an EMBL/GenBank/DDBJ whole genome shotgun (WGS) entry which is preliminary data.</text>
</comment>
<name>A0A139H389_9PEZI</name>
<dbReference type="EMBL" id="LFZN01000159">
    <property type="protein sequence ID" value="KXS96927.1"/>
    <property type="molecule type" value="Genomic_DNA"/>
</dbReference>
<keyword evidence="3" id="KW-1185">Reference proteome</keyword>
<evidence type="ECO:0000313" key="3">
    <source>
        <dbReference type="Proteomes" id="UP000070133"/>
    </source>
</evidence>
<proteinExistence type="predicted"/>